<dbReference type="InterPro" id="IPR013320">
    <property type="entry name" value="ConA-like_dom_sf"/>
</dbReference>
<dbReference type="Gene3D" id="2.180.10.10">
    <property type="entry name" value="RHS repeat-associated core"/>
    <property type="match status" value="1"/>
</dbReference>
<dbReference type="PANTHER" id="PTHR32305">
    <property type="match status" value="1"/>
</dbReference>
<dbReference type="Proteomes" id="UP000270046">
    <property type="component" value="Chromosome"/>
</dbReference>
<dbReference type="Pfam" id="PF20041">
    <property type="entry name" value="DUF6443"/>
    <property type="match status" value="1"/>
</dbReference>
<accession>A0A494VSB4</accession>
<organism evidence="2 3">
    <name type="scientific">Mucilaginibacter celer</name>
    <dbReference type="NCBI Taxonomy" id="2305508"/>
    <lineage>
        <taxon>Bacteria</taxon>
        <taxon>Pseudomonadati</taxon>
        <taxon>Bacteroidota</taxon>
        <taxon>Sphingobacteriia</taxon>
        <taxon>Sphingobacteriales</taxon>
        <taxon>Sphingobacteriaceae</taxon>
        <taxon>Mucilaginibacter</taxon>
    </lineage>
</organism>
<dbReference type="GO" id="GO:0004553">
    <property type="term" value="F:hydrolase activity, hydrolyzing O-glycosyl compounds"/>
    <property type="evidence" value="ECO:0007669"/>
    <property type="project" value="UniProtKB-ARBA"/>
</dbReference>
<feature type="domain" description="DUF6443" evidence="1">
    <location>
        <begin position="317"/>
        <end position="393"/>
    </location>
</feature>
<dbReference type="SUPFAM" id="SSF49899">
    <property type="entry name" value="Concanavalin A-like lectins/glucanases"/>
    <property type="match status" value="1"/>
</dbReference>
<gene>
    <name evidence="2" type="ORF">HYN43_000315</name>
</gene>
<dbReference type="KEGG" id="muh:HYN43_000315"/>
<protein>
    <recommendedName>
        <fullName evidence="1">DUF6443 domain-containing protein</fullName>
    </recommendedName>
</protein>
<dbReference type="InterPro" id="IPR006530">
    <property type="entry name" value="YD"/>
</dbReference>
<dbReference type="NCBIfam" id="TIGR01643">
    <property type="entry name" value="YD_repeat_2x"/>
    <property type="match status" value="1"/>
</dbReference>
<dbReference type="GO" id="GO:0005975">
    <property type="term" value="P:carbohydrate metabolic process"/>
    <property type="evidence" value="ECO:0007669"/>
    <property type="project" value="UniProtKB-ARBA"/>
</dbReference>
<dbReference type="RefSeq" id="WP_119407553.1">
    <property type="nucleotide sequence ID" value="NZ_CP032869.1"/>
</dbReference>
<evidence type="ECO:0000259" key="1">
    <source>
        <dbReference type="Pfam" id="PF20041"/>
    </source>
</evidence>
<evidence type="ECO:0000313" key="2">
    <source>
        <dbReference type="EMBL" id="AYL93832.1"/>
    </source>
</evidence>
<dbReference type="OrthoDB" id="2972467at2"/>
<evidence type="ECO:0000313" key="3">
    <source>
        <dbReference type="Proteomes" id="UP000270046"/>
    </source>
</evidence>
<dbReference type="InterPro" id="IPR022385">
    <property type="entry name" value="Rhs_assc_core"/>
</dbReference>
<keyword evidence="3" id="KW-1185">Reference proteome</keyword>
<proteinExistence type="predicted"/>
<dbReference type="InterPro" id="IPR045619">
    <property type="entry name" value="DUF6443"/>
</dbReference>
<dbReference type="NCBIfam" id="TIGR03696">
    <property type="entry name" value="Rhs_assc_core"/>
    <property type="match status" value="1"/>
</dbReference>
<sequence length="2927" mass="322468">MLKTLFTFILGFIFLGISLPGFAGIDETTNKISSPFTANVSNVTIKDRKFENADYVWDTDVLGRSVKNTVSLRVNDNVLLYKFTYKVDLSIQIFTQPGSTSPSSTETTSLTVTYDPLAASGTTVKSIDTYNVINPGFKIIVKVVGVTAIEGVAPGADMVRLEGTVTADHTVKFSDDNIVITAPTPITNNKLAISNVLAKSAEEYDIEWTTIEKGNDYYSVIDNYMNSRPAQVDLVISNIFENNATRVTIDRHSYSIPVITDNVGYLLVRVRQVQYIGDVRKTGKWNYNATISGTNKYAIWPTTSNEDGLNWQYSNSFAEEGKSKEVMSYFDGTLRGRQTVTINTSDMVPVVQENVYDQFGRVAASILPAPYIDAVPTIKYKSNFNTLSSGPYTYTALNTVGSNCEINPQPLSTASGASQYYSSFNDFKNLPANNSLYRSFNKLIPDAEQYPLSVTQYTNDNTGRVRLQGGVGAAFQPGKAAQGEKSNTTKYYYGKPDQWELDRLFGNDVGYAEHYQKNMAVDANGQASISYLDASGKTIATALSGDKPASLDNLPSYLDQDPNAPATNIQVLKPEQFVFNRADMKISATTTYLAASQGTATLSFDVQKLIDLYPGGTLQICSNCYYNMTIKITDNCNNLIRETSGIVQIGSRTSNCSDNVKYTGTLDNINFDKPGEYFVTVELAFDEKVIDAYVDNFESQAKRNGFLQEQFNFIKTYYLDKLDISGCYADCHTCTTLLGEQATFVQMLKDKCIALDLDPASVASSVFNDWAVNMYNTLKDKCDGMQATCDYNPCDDVEKEMLADVSPGGQYALFKSDGMPLEPNINVITKIVGGTPNYRLKFPVKPSADADYQANLVVRENGTVTSPYDANFGVSDFIRYWKQEWASKFLPDHPEYCKLQFCYATSDSKNWDLRADDISAIADIYKLKKSGLAIPDYDSGNNDDWLLNHDPYFFADAKGKDYKSLMLADLQNYSKYVLSLPPTDTQTGEVIPVKGLLKYVDFITYCAVAGGTTNSSSADNSWNSCQPSENCRVKDREWQTYIRLYQSLKQKYLDMGQGNYCYAVRPLPCSIGSPSTPKLPGQCPSKNDFTIMRDPEPPTPVPDGKQSIIVSYNNGALDVPVSLTLHTPVADITDGLSFAVNDRLKRILVAADLPVNSMGISTLNCAGSAYNNGSLKISVVEEAPSQNGACYIAATYLKLLDPDGNPINAASDITVRLSFAKTDYDYGGGDPNGPPLETHTSYKNVDLIIPANSSVSSKYYTQPILSNQCRDFVERFSCGVWIIGQSDVVFQPGIAKCPAPPPVSDPCTSYAGKTSRFPTYQAPVLSGYTIADAQALGSTTTGSSVADIKAQAADICTNNAKYWVEEILGPGIKAAYPSTYNTVKAALQPRLAAVCSAGADFYHPFGASTLSTGVTSYGDHNFGEAIKAVLYPGNSSARFTPGINPWLIEAPGPANTKQQSAARVASQTTADICTRLATFKAEAAAASLPLYDYLLVTFKDGMSLSRAQLDVLLKSCDQCRFITTEDVTLPAFLDPVYSYDDHSIPDDPTNTFRKGYVEKSDYLAAKGAMQNEFQSVSVLEADPNYRIILASYMNQRFGYVLSYDDYIAFEAGFAANPNLRLCNKLPFSAIKADPNACAKAALETAVNSGRRDYEIYINEQRAKFRADYINVCKLAAVNASLATKQNIYHYTLYYYDQSGNLVRTVPPEGVHLLTASQLTWVNDARINNPDQGIGDMDQYRATIIENGNTAAFNTLSTYFSAAGSSRAIEMWLYNPDNAVNQFIQETPDKQYLFQVSIANNRLNVDIYKTTETVVNGQASLTFTLSNNYSGSIASLAPLHPWTHLVIQSTNFMTPGNLNVYINGRKIANISGTQPGNAPWLVKPNGASIDYPTNMATLKHLRFYTRFLGGTEITTNAGNVVFVPSNKSGMTWYRFNKPVAGGPTTINGTTDETKVISVYPEHTLATNYTYTTGNQVLTQQSPDGGLSNYWFDLLGRITASQNAKQAGENAFSYTRYDGLGRITEVGEKTGLSAPVAAEVGTVADYFTENTRTDFLNDGTNKQVTRTYYDVQASVAATAAGSATGVTALPEQSNLRKRVSAITYSDDATGPALRATYYNYDIDGNVKTLWQQIDGLTDGSADNLKRMDYEYDLISGKTNFVSYQSGKADQFYYTYNYDAENRLTAAFSGTRAMINGSTGSRILCGNKTMNASYSYYLHGPLARTELGDAMAKIQGIDYVYTLQGWLKGVNSTSVLPTRDAGGDGNSGSKIPRDAFGYSLSYYGTTAKPDYTTVTQNANPFDDAVLGTFKPLYNGNIAASSMNLPKLNANNDPWHFYTYRYDQLNRLTNTDVFKATGNTTGLAGVAGTNDYHEDFSYDANGNIFKANRKGTGGLDMDKLEYLYDKDENGNLINNRLRSVKDNVPSAAFADDIDLQAANNYTYDAIGNLKTDVKAGITGGNGIQWSVYGKILSIPGTNSLSYTYDASGNRVSKTIPGSKTTWYVRDASGNTMAVYDNIPRTGEVVGINWREQQLYGSSRLGIWTPNVNNITATTAQQAALQSWDTWGNKQYELANHLDNVMATVTDRRVQHTTDNTTIDYYLADVVAEQEYYAFGAIMPGRSVNTAGYRYGFNGKENDSDVGKGTGNQQDYGMRIYDPRIGKFLSVDPLTSQYPYYTPYQFAGNTPIQAIDLDGKEEYHYTLNFSKKTGISVLKLNSAKQLPSTNIFGQAYPGGQLKKFLVNYHEDDINLNYTFHIGFYGNDGLMSIDIFEIWKQHPSAELFNTLFLPDYKRGDQKEAWNVRNAQVKFLQAILSAVPLGFSGFEPVKFKDNEPGAKQINKEVKKISNGGGKPRLDENGNQKVFRNDNNTSTERKWEGALEWEVDVPGKPNVYRILQKQVGTDVNGNPLYKYGWSRDHYKNVYDIMINLKDL</sequence>
<dbReference type="InterPro" id="IPR050708">
    <property type="entry name" value="T6SS_VgrG/RHS"/>
</dbReference>
<dbReference type="EMBL" id="CP032869">
    <property type="protein sequence ID" value="AYL93832.1"/>
    <property type="molecule type" value="Genomic_DNA"/>
</dbReference>
<name>A0A494VSB4_9SPHI</name>
<dbReference type="PANTHER" id="PTHR32305:SF15">
    <property type="entry name" value="PROTEIN RHSA-RELATED"/>
    <property type="match status" value="1"/>
</dbReference>
<reference evidence="2 3" key="1">
    <citation type="submission" date="2018-10" db="EMBL/GenBank/DDBJ databases">
        <title>Genome sequencing of Mucilaginibacter sp. HYN0043.</title>
        <authorList>
            <person name="Kim M."/>
            <person name="Yi H."/>
        </authorList>
    </citation>
    <scope>NUCLEOTIDE SEQUENCE [LARGE SCALE GENOMIC DNA]</scope>
    <source>
        <strain evidence="2 3">HYN0043</strain>
    </source>
</reference>